<sequence>MFGLLWPHFDNIETAMGITISRRYSHNQFVIGPVDNKNLVRAYYVYHLEFRDYPGHYLNFEAPKRVWINITNDQLVTEFEGWPEDVLAMAEARIAEEEEANLKE</sequence>
<proteinExistence type="predicted"/>
<comment type="caution">
    <text evidence="1">The sequence shown here is derived from an EMBL/GenBank/DDBJ whole genome shotgun (WGS) entry which is preliminary data.</text>
</comment>
<dbReference type="EMBL" id="LGLK01000057">
    <property type="protein sequence ID" value="KPC17583.1"/>
    <property type="molecule type" value="Genomic_DNA"/>
</dbReference>
<accession>A0ABR5KS09</accession>
<gene>
    <name evidence="1" type="ORF">AC499_0785</name>
</gene>
<keyword evidence="2" id="KW-1185">Reference proteome</keyword>
<dbReference type="Proteomes" id="UP000037943">
    <property type="component" value="Unassembled WGS sequence"/>
</dbReference>
<name>A0ABR5KS09_PSEAV</name>
<protein>
    <submittedName>
        <fullName evidence="1">Uncharacterized protein</fullName>
    </submittedName>
</protein>
<reference evidence="1 2" key="1">
    <citation type="submission" date="2015-10" db="EMBL/GenBank/DDBJ databases">
        <title>Comparative genomics and high-throughput reverse genetic screens identify a new phytobacterial MAMP and an Arabidopsis receptor required for immune elicitation.</title>
        <authorList>
            <person name="Mott G.A."/>
            <person name="Thakur S."/>
            <person name="Wang P.W."/>
            <person name="Desveaux D."/>
            <person name="Guttman D.S."/>
        </authorList>
    </citation>
    <scope>NUCLEOTIDE SEQUENCE [LARGE SCALE GENOMIC DNA]</scope>
    <source>
        <strain evidence="1 2">107</strain>
    </source>
</reference>
<evidence type="ECO:0000313" key="2">
    <source>
        <dbReference type="Proteomes" id="UP000037943"/>
    </source>
</evidence>
<organism evidence="1 2">
    <name type="scientific">Pseudomonas amygdali pv. lachrymans</name>
    <name type="common">Pseudomonas syringae pv. lachrymans</name>
    <dbReference type="NCBI Taxonomy" id="53707"/>
    <lineage>
        <taxon>Bacteria</taxon>
        <taxon>Pseudomonadati</taxon>
        <taxon>Pseudomonadota</taxon>
        <taxon>Gammaproteobacteria</taxon>
        <taxon>Pseudomonadales</taxon>
        <taxon>Pseudomonadaceae</taxon>
        <taxon>Pseudomonas</taxon>
        <taxon>Pseudomonas amygdali</taxon>
    </lineage>
</organism>
<evidence type="ECO:0000313" key="1">
    <source>
        <dbReference type="EMBL" id="KPC17583.1"/>
    </source>
</evidence>